<accession>A0A6C0JHX0</accession>
<dbReference type="PANTHER" id="PTHR11362:SF82">
    <property type="entry name" value="PHOSPHATIDYLETHANOLAMINE-BINDING PROTEIN 4"/>
    <property type="match status" value="1"/>
</dbReference>
<reference evidence="2" key="1">
    <citation type="journal article" date="2020" name="Nature">
        <title>Giant virus diversity and host interactions through global metagenomics.</title>
        <authorList>
            <person name="Schulz F."/>
            <person name="Roux S."/>
            <person name="Paez-Espino D."/>
            <person name="Jungbluth S."/>
            <person name="Walsh D.A."/>
            <person name="Denef V.J."/>
            <person name="McMahon K.D."/>
            <person name="Konstantinidis K.T."/>
            <person name="Eloe-Fadrosh E.A."/>
            <person name="Kyrpides N.C."/>
            <person name="Woyke T."/>
        </authorList>
    </citation>
    <scope>NUCLEOTIDE SEQUENCE</scope>
    <source>
        <strain evidence="2">GVMAG-M-3300027708-39</strain>
    </source>
</reference>
<feature type="compositionally biased region" description="Basic residues" evidence="1">
    <location>
        <begin position="140"/>
        <end position="166"/>
    </location>
</feature>
<organism evidence="2">
    <name type="scientific">viral metagenome</name>
    <dbReference type="NCBI Taxonomy" id="1070528"/>
    <lineage>
        <taxon>unclassified sequences</taxon>
        <taxon>metagenomes</taxon>
        <taxon>organismal metagenomes</taxon>
    </lineage>
</organism>
<dbReference type="AlphaFoldDB" id="A0A6C0JHX0"/>
<dbReference type="Pfam" id="PF01161">
    <property type="entry name" value="PBP"/>
    <property type="match status" value="1"/>
</dbReference>
<dbReference type="InterPro" id="IPR035810">
    <property type="entry name" value="PEBP_euk"/>
</dbReference>
<evidence type="ECO:0000256" key="1">
    <source>
        <dbReference type="SAM" id="MobiDB-lite"/>
    </source>
</evidence>
<dbReference type="CDD" id="cd00866">
    <property type="entry name" value="PEBP_euk"/>
    <property type="match status" value="1"/>
</dbReference>
<feature type="region of interest" description="Disordered" evidence="1">
    <location>
        <begin position="133"/>
        <end position="166"/>
    </location>
</feature>
<protein>
    <recommendedName>
        <fullName evidence="3">Phosphatidylethanolamine-binding protein</fullName>
    </recommendedName>
</protein>
<dbReference type="EMBL" id="MN740398">
    <property type="protein sequence ID" value="QHU04420.1"/>
    <property type="molecule type" value="Genomic_DNA"/>
</dbReference>
<dbReference type="SUPFAM" id="SSF49777">
    <property type="entry name" value="PEBP-like"/>
    <property type="match status" value="1"/>
</dbReference>
<dbReference type="InterPro" id="IPR008914">
    <property type="entry name" value="PEBP"/>
</dbReference>
<dbReference type="PANTHER" id="PTHR11362">
    <property type="entry name" value="PHOSPHATIDYLETHANOLAMINE-BINDING PROTEIN"/>
    <property type="match status" value="1"/>
</dbReference>
<proteinExistence type="predicted"/>
<dbReference type="Gene3D" id="3.90.280.10">
    <property type="entry name" value="PEBP-like"/>
    <property type="match status" value="1"/>
</dbReference>
<name>A0A6C0JHX0_9ZZZZ</name>
<dbReference type="InterPro" id="IPR036610">
    <property type="entry name" value="PEBP-like_sf"/>
</dbReference>
<evidence type="ECO:0000313" key="2">
    <source>
        <dbReference type="EMBL" id="QHU04420.1"/>
    </source>
</evidence>
<evidence type="ECO:0008006" key="3">
    <source>
        <dbReference type="Google" id="ProtNLM"/>
    </source>
</evidence>
<sequence>MKLLYNNTEIISGTHLTPLQAHSEPKVEYTANPNKLYTLIMHDPDAVVGNYLHWVVINIPDNAIANGQQLLNYKGPAPPPGSGIHRYIFLVFEQAERINAQSIPESKRAMSLDALYSLLNADLHLNSTAYFTSENEKNGGRKRKRNDKSSKTKKRKVRRKKGTKNR</sequence>